<dbReference type="PANTHER" id="PTHR37422:SF13">
    <property type="entry name" value="LIPOPOLYSACCHARIDE BIOSYNTHESIS PROTEIN PA4999-RELATED"/>
    <property type="match status" value="1"/>
</dbReference>
<proteinExistence type="predicted"/>
<organism evidence="7 8">
    <name type="scientific">Halomarina ordinaria</name>
    <dbReference type="NCBI Taxonomy" id="3033939"/>
    <lineage>
        <taxon>Archaea</taxon>
        <taxon>Methanobacteriati</taxon>
        <taxon>Methanobacteriota</taxon>
        <taxon>Stenosarchaea group</taxon>
        <taxon>Halobacteria</taxon>
        <taxon>Halobacteriales</taxon>
        <taxon>Natronomonadaceae</taxon>
        <taxon>Halomarina</taxon>
    </lineage>
</organism>
<feature type="transmembrane region" description="Helical" evidence="5">
    <location>
        <begin position="270"/>
        <end position="289"/>
    </location>
</feature>
<accession>A0ABD5U3M7</accession>
<evidence type="ECO:0000256" key="2">
    <source>
        <dbReference type="ARBA" id="ARBA00022692"/>
    </source>
</evidence>
<dbReference type="GO" id="GO:0016020">
    <property type="term" value="C:membrane"/>
    <property type="evidence" value="ECO:0007669"/>
    <property type="project" value="UniProtKB-SubCell"/>
</dbReference>
<feature type="transmembrane region" description="Helical" evidence="5">
    <location>
        <begin position="321"/>
        <end position="340"/>
    </location>
</feature>
<dbReference type="Pfam" id="PF04932">
    <property type="entry name" value="Wzy_C"/>
    <property type="match status" value="1"/>
</dbReference>
<gene>
    <name evidence="7" type="ORF">ACFQHK_01020</name>
</gene>
<evidence type="ECO:0000313" key="8">
    <source>
        <dbReference type="Proteomes" id="UP001596406"/>
    </source>
</evidence>
<keyword evidence="7" id="KW-0436">Ligase</keyword>
<feature type="transmembrane region" description="Helical" evidence="5">
    <location>
        <begin position="68"/>
        <end position="87"/>
    </location>
</feature>
<sequence>MTTPSLAALLRADADCSRTDVLATVALLVCGLFLFAPLATRADVTPLYAVVAALAGVYAYLAARRQLLGGSVVLLVTLATFSADYPLTGRAGEYASQLGPKLWLFQGPLLLALGLLVLHRDRLPRDLPPAGVALGLFALWTLVPVALGRPLDTRAAVYFALLVGQCWLTYVAVYYTVRSGALGPRAVPLALVVVLCAHLLLAVAQVVNGDSFGLSTLGEPVDNAFEAVGPFRSGTHVAGFTGMSYRLAALATLLVPVGVGLLAERWRAGALPLAVGGVGATGALLALTYTSAGQAAYLVACVALLVAFACDALGLLERRSVVFGCALLGYLALVAAIVAVTRAPELLLSVADALPLVDARNLDSRLAQYRAGFALAADHPVAGIGGGNFVEHAHEFGANRRPIHSAYLSLAAETGLVGLLLYVGAQVSVLASAATSVAERSLPALGFLCGFLGLTTLAVFDHLTLLSYVCAIPLWGLCAAVDAEAAGTNAGTDAAARGAGGVAQATRARNDS</sequence>
<dbReference type="Proteomes" id="UP001596406">
    <property type="component" value="Unassembled WGS sequence"/>
</dbReference>
<evidence type="ECO:0000256" key="3">
    <source>
        <dbReference type="ARBA" id="ARBA00022989"/>
    </source>
</evidence>
<feature type="transmembrane region" description="Helical" evidence="5">
    <location>
        <begin position="155"/>
        <end position="177"/>
    </location>
</feature>
<dbReference type="InterPro" id="IPR051533">
    <property type="entry name" value="WaaL-like"/>
</dbReference>
<feature type="domain" description="O-antigen ligase-related" evidence="6">
    <location>
        <begin position="281"/>
        <end position="423"/>
    </location>
</feature>
<evidence type="ECO:0000256" key="1">
    <source>
        <dbReference type="ARBA" id="ARBA00004141"/>
    </source>
</evidence>
<evidence type="ECO:0000259" key="6">
    <source>
        <dbReference type="Pfam" id="PF04932"/>
    </source>
</evidence>
<keyword evidence="2 5" id="KW-0812">Transmembrane</keyword>
<comment type="caution">
    <text evidence="7">The sequence shown here is derived from an EMBL/GenBank/DDBJ whole genome shotgun (WGS) entry which is preliminary data.</text>
</comment>
<feature type="transmembrane region" description="Helical" evidence="5">
    <location>
        <begin position="442"/>
        <end position="460"/>
    </location>
</feature>
<dbReference type="EMBL" id="JBHSXM010000001">
    <property type="protein sequence ID" value="MFC6835086.1"/>
    <property type="molecule type" value="Genomic_DNA"/>
</dbReference>
<name>A0ABD5U3M7_9EURY</name>
<feature type="transmembrane region" description="Helical" evidence="5">
    <location>
        <begin position="21"/>
        <end position="39"/>
    </location>
</feature>
<dbReference type="PANTHER" id="PTHR37422">
    <property type="entry name" value="TEICHURONIC ACID BIOSYNTHESIS PROTEIN TUAE"/>
    <property type="match status" value="1"/>
</dbReference>
<feature type="transmembrane region" description="Helical" evidence="5">
    <location>
        <begin position="45"/>
        <end position="61"/>
    </location>
</feature>
<dbReference type="InterPro" id="IPR007016">
    <property type="entry name" value="O-antigen_ligase-rel_domated"/>
</dbReference>
<evidence type="ECO:0000313" key="7">
    <source>
        <dbReference type="EMBL" id="MFC6835086.1"/>
    </source>
</evidence>
<comment type="subcellular location">
    <subcellularLocation>
        <location evidence="1">Membrane</location>
        <topology evidence="1">Multi-pass membrane protein</topology>
    </subcellularLocation>
</comment>
<keyword evidence="3 5" id="KW-1133">Transmembrane helix</keyword>
<feature type="transmembrane region" description="Helical" evidence="5">
    <location>
        <begin position="295"/>
        <end position="314"/>
    </location>
</feature>
<dbReference type="RefSeq" id="WP_304446794.1">
    <property type="nucleotide sequence ID" value="NZ_JARRAH010000001.1"/>
</dbReference>
<protein>
    <submittedName>
        <fullName evidence="7">O-antigen ligase family protein</fullName>
    </submittedName>
</protein>
<feature type="transmembrane region" description="Helical" evidence="5">
    <location>
        <begin position="189"/>
        <end position="207"/>
    </location>
</feature>
<feature type="transmembrane region" description="Helical" evidence="5">
    <location>
        <begin position="102"/>
        <end position="118"/>
    </location>
</feature>
<keyword evidence="4 5" id="KW-0472">Membrane</keyword>
<dbReference type="AlphaFoldDB" id="A0ABD5U3M7"/>
<feature type="transmembrane region" description="Helical" evidence="5">
    <location>
        <begin position="406"/>
        <end position="430"/>
    </location>
</feature>
<reference evidence="7 8" key="1">
    <citation type="journal article" date="2019" name="Int. J. Syst. Evol. Microbiol.">
        <title>The Global Catalogue of Microorganisms (GCM) 10K type strain sequencing project: providing services to taxonomists for standard genome sequencing and annotation.</title>
        <authorList>
            <consortium name="The Broad Institute Genomics Platform"/>
            <consortium name="The Broad Institute Genome Sequencing Center for Infectious Disease"/>
            <person name="Wu L."/>
            <person name="Ma J."/>
        </authorList>
    </citation>
    <scope>NUCLEOTIDE SEQUENCE [LARGE SCALE GENOMIC DNA]</scope>
    <source>
        <strain evidence="7 8">PSRA2</strain>
    </source>
</reference>
<keyword evidence="8" id="KW-1185">Reference proteome</keyword>
<feature type="transmembrane region" description="Helical" evidence="5">
    <location>
        <begin position="130"/>
        <end position="149"/>
    </location>
</feature>
<feature type="transmembrane region" description="Helical" evidence="5">
    <location>
        <begin position="243"/>
        <end position="263"/>
    </location>
</feature>
<dbReference type="GO" id="GO:0016874">
    <property type="term" value="F:ligase activity"/>
    <property type="evidence" value="ECO:0007669"/>
    <property type="project" value="UniProtKB-KW"/>
</dbReference>
<evidence type="ECO:0000256" key="4">
    <source>
        <dbReference type="ARBA" id="ARBA00023136"/>
    </source>
</evidence>
<evidence type="ECO:0000256" key="5">
    <source>
        <dbReference type="SAM" id="Phobius"/>
    </source>
</evidence>